<evidence type="ECO:0000256" key="4">
    <source>
        <dbReference type="ARBA" id="ARBA00022989"/>
    </source>
</evidence>
<dbReference type="PANTHER" id="PTHR43385:SF1">
    <property type="entry name" value="RIBOFLAVIN TRANSPORTER RIBJ"/>
    <property type="match status" value="1"/>
</dbReference>
<protein>
    <submittedName>
        <fullName evidence="8">MFS transporter</fullName>
    </submittedName>
</protein>
<gene>
    <name evidence="8" type="ORF">AQJ46_09265</name>
</gene>
<feature type="transmembrane region" description="Helical" evidence="6">
    <location>
        <begin position="335"/>
        <end position="358"/>
    </location>
</feature>
<dbReference type="InterPro" id="IPR052983">
    <property type="entry name" value="MFS_Riboflavin_Transporter"/>
</dbReference>
<dbReference type="InterPro" id="IPR036259">
    <property type="entry name" value="MFS_trans_sf"/>
</dbReference>
<feature type="transmembrane region" description="Helical" evidence="6">
    <location>
        <begin position="96"/>
        <end position="118"/>
    </location>
</feature>
<evidence type="ECO:0000256" key="5">
    <source>
        <dbReference type="ARBA" id="ARBA00023136"/>
    </source>
</evidence>
<feature type="transmembrane region" description="Helical" evidence="6">
    <location>
        <begin position="130"/>
        <end position="153"/>
    </location>
</feature>
<dbReference type="GO" id="GO:0005886">
    <property type="term" value="C:plasma membrane"/>
    <property type="evidence" value="ECO:0007669"/>
    <property type="project" value="UniProtKB-SubCell"/>
</dbReference>
<reference evidence="8 9" key="1">
    <citation type="submission" date="2015-10" db="EMBL/GenBank/DDBJ databases">
        <title>Draft genome sequence of Streptomyces canus DSM 40017, type strain for the species Streptomyces canus.</title>
        <authorList>
            <person name="Ruckert C."/>
            <person name="Winkler A."/>
            <person name="Kalinowski J."/>
            <person name="Kampfer P."/>
            <person name="Glaeser S."/>
        </authorList>
    </citation>
    <scope>NUCLEOTIDE SEQUENCE [LARGE SCALE GENOMIC DNA]</scope>
    <source>
        <strain evidence="8 9">DSM 40017</strain>
    </source>
</reference>
<feature type="transmembrane region" description="Helical" evidence="6">
    <location>
        <begin position="159"/>
        <end position="180"/>
    </location>
</feature>
<dbReference type="PROSITE" id="PS50850">
    <property type="entry name" value="MFS"/>
    <property type="match status" value="1"/>
</dbReference>
<comment type="caution">
    <text evidence="8">The sequence shown here is derived from an EMBL/GenBank/DDBJ whole genome shotgun (WGS) entry which is preliminary data.</text>
</comment>
<keyword evidence="5 6" id="KW-0472">Membrane</keyword>
<keyword evidence="3 6" id="KW-0812">Transmembrane</keyword>
<evidence type="ECO:0000259" key="7">
    <source>
        <dbReference type="PROSITE" id="PS50850"/>
    </source>
</evidence>
<feature type="domain" description="Major facilitator superfamily (MFS) profile" evidence="7">
    <location>
        <begin position="1"/>
        <end position="387"/>
    </location>
</feature>
<comment type="subcellular location">
    <subcellularLocation>
        <location evidence="1">Cell membrane</location>
        <topology evidence="1">Multi-pass membrane protein</topology>
    </subcellularLocation>
</comment>
<dbReference type="GO" id="GO:0022857">
    <property type="term" value="F:transmembrane transporter activity"/>
    <property type="evidence" value="ECO:0007669"/>
    <property type="project" value="InterPro"/>
</dbReference>
<dbReference type="Proteomes" id="UP000053669">
    <property type="component" value="Unassembled WGS sequence"/>
</dbReference>
<feature type="transmembrane region" description="Helical" evidence="6">
    <location>
        <begin position="207"/>
        <end position="226"/>
    </location>
</feature>
<accession>A0A101SGU5</accession>
<feature type="transmembrane region" description="Helical" evidence="6">
    <location>
        <begin position="39"/>
        <end position="59"/>
    </location>
</feature>
<dbReference type="InterPro" id="IPR011701">
    <property type="entry name" value="MFS"/>
</dbReference>
<evidence type="ECO:0000256" key="1">
    <source>
        <dbReference type="ARBA" id="ARBA00004651"/>
    </source>
</evidence>
<evidence type="ECO:0000256" key="2">
    <source>
        <dbReference type="ARBA" id="ARBA00022448"/>
    </source>
</evidence>
<dbReference type="EMBL" id="LMWU01000007">
    <property type="protein sequence ID" value="KUN73382.1"/>
    <property type="molecule type" value="Genomic_DNA"/>
</dbReference>
<keyword evidence="4 6" id="KW-1133">Transmembrane helix</keyword>
<feature type="transmembrane region" description="Helical" evidence="6">
    <location>
        <begin position="71"/>
        <end position="90"/>
    </location>
</feature>
<sequence length="394" mass="40543">MRSALAALCVTELTSWGILYYSFPVALTALTRDTGWSATAAMGAFSAGLLTSVVAGPLVGRLLDRHGPHRVMTCGSFLGILALLAVAAAPRLSWFIAAWMLVGLAQSMLLYAPAFAALTRWYGPDRIRPLTTVSLVAGLSSTVYAPLTAFLLAQLGWRTTYVVLAVVLGVVTLPLHLFCLTPPWPPAPPRTPSQTPPRTREVTSSRAFWLLAAAMGLASLGLYAATTNLVPLLISRGIGTTTAATALGLCGAGQLLGRLGYPALTRRTSPRARTAVVLATGAVAVAALASIPGPVLLLIAATVAAGAVRGTFTLLQATAVSDRWGLHRFATRNALATTPAAFAIALAPATGALLAGQVGSYSGAFWLLAGVALIGAALAMGTTAGLHDHFTQGP</sequence>
<evidence type="ECO:0000256" key="3">
    <source>
        <dbReference type="ARBA" id="ARBA00022692"/>
    </source>
</evidence>
<feature type="transmembrane region" description="Helical" evidence="6">
    <location>
        <begin position="238"/>
        <end position="260"/>
    </location>
</feature>
<name>A0A101SGU5_9ACTN</name>
<proteinExistence type="predicted"/>
<dbReference type="Gene3D" id="1.20.1250.20">
    <property type="entry name" value="MFS general substrate transporter like domains"/>
    <property type="match status" value="1"/>
</dbReference>
<dbReference type="SUPFAM" id="SSF103473">
    <property type="entry name" value="MFS general substrate transporter"/>
    <property type="match status" value="1"/>
</dbReference>
<dbReference type="InterPro" id="IPR020846">
    <property type="entry name" value="MFS_dom"/>
</dbReference>
<evidence type="ECO:0000256" key="6">
    <source>
        <dbReference type="SAM" id="Phobius"/>
    </source>
</evidence>
<evidence type="ECO:0000313" key="8">
    <source>
        <dbReference type="EMBL" id="KUN73382.1"/>
    </source>
</evidence>
<dbReference type="Pfam" id="PF07690">
    <property type="entry name" value="MFS_1"/>
    <property type="match status" value="1"/>
</dbReference>
<keyword evidence="2" id="KW-0813">Transport</keyword>
<dbReference type="STRING" id="58343.AQJ46_09265"/>
<organism evidence="8 9">
    <name type="scientific">Streptomyces canus</name>
    <dbReference type="NCBI Taxonomy" id="58343"/>
    <lineage>
        <taxon>Bacteria</taxon>
        <taxon>Bacillati</taxon>
        <taxon>Actinomycetota</taxon>
        <taxon>Actinomycetes</taxon>
        <taxon>Kitasatosporales</taxon>
        <taxon>Streptomycetaceae</taxon>
        <taxon>Streptomyces</taxon>
        <taxon>Streptomyces aurantiacus group</taxon>
    </lineage>
</organism>
<feature type="transmembrane region" description="Helical" evidence="6">
    <location>
        <begin position="364"/>
        <end position="386"/>
    </location>
</feature>
<evidence type="ECO:0000313" key="9">
    <source>
        <dbReference type="Proteomes" id="UP000053669"/>
    </source>
</evidence>
<dbReference type="PANTHER" id="PTHR43385">
    <property type="entry name" value="RIBOFLAVIN TRANSPORTER RIBJ"/>
    <property type="match status" value="1"/>
</dbReference>
<dbReference type="AlphaFoldDB" id="A0A101SGU5"/>